<organism evidence="1 2">
    <name type="scientific">Methylomonas fluvii</name>
    <dbReference type="NCBI Taxonomy" id="1854564"/>
    <lineage>
        <taxon>Bacteria</taxon>
        <taxon>Pseudomonadati</taxon>
        <taxon>Pseudomonadota</taxon>
        <taxon>Gammaproteobacteria</taxon>
        <taxon>Methylococcales</taxon>
        <taxon>Methylococcaceae</taxon>
        <taxon>Methylomonas</taxon>
    </lineage>
</organism>
<sequence length="45" mass="4701">MPIGLYFSFVAVYLAVGLAKAVPARVALSSAGTLVLPMLLFLVGY</sequence>
<evidence type="ECO:0000313" key="1">
    <source>
        <dbReference type="EMBL" id="MBD9362481.1"/>
    </source>
</evidence>
<dbReference type="EMBL" id="JACXST010000003">
    <property type="protein sequence ID" value="MBD9362481.1"/>
    <property type="molecule type" value="Genomic_DNA"/>
</dbReference>
<gene>
    <name evidence="1" type="ORF">EBB_18590</name>
</gene>
<protein>
    <submittedName>
        <fullName evidence="1">Uncharacterized protein</fullName>
    </submittedName>
</protein>
<dbReference type="RefSeq" id="WP_192395256.1">
    <property type="nucleotide sequence ID" value="NZ_JACXST010000003.1"/>
</dbReference>
<reference evidence="1 2" key="1">
    <citation type="submission" date="2020-09" db="EMBL/GenBank/DDBJ databases">
        <title>Methylomonas albis sp. nov. and Methylomonas fluvii sp. nov.: Two cold-adapted methanotrophs from the River Elbe and an amended description of Methylovulum psychrotolerans strain Eb1.</title>
        <authorList>
            <person name="Bussmann I.K."/>
            <person name="Klings K.-W."/>
            <person name="Warnstedt J."/>
            <person name="Hoppert M."/>
            <person name="Saborowski A."/>
            <person name="Horn F."/>
            <person name="Liebner S."/>
        </authorList>
    </citation>
    <scope>NUCLEOTIDE SEQUENCE [LARGE SCALE GENOMIC DNA]</scope>
    <source>
        <strain evidence="1 2">EbB</strain>
    </source>
</reference>
<accession>A0ABR9DHX8</accession>
<proteinExistence type="predicted"/>
<keyword evidence="2" id="KW-1185">Reference proteome</keyword>
<comment type="caution">
    <text evidence="1">The sequence shown here is derived from an EMBL/GenBank/DDBJ whole genome shotgun (WGS) entry which is preliminary data.</text>
</comment>
<dbReference type="Proteomes" id="UP000641152">
    <property type="component" value="Unassembled WGS sequence"/>
</dbReference>
<name>A0ABR9DHX8_9GAMM</name>
<evidence type="ECO:0000313" key="2">
    <source>
        <dbReference type="Proteomes" id="UP000641152"/>
    </source>
</evidence>